<name>A0AAW0CVH5_9AGAR</name>
<evidence type="ECO:0000313" key="2">
    <source>
        <dbReference type="EMBL" id="KAK7044217.1"/>
    </source>
</evidence>
<organism evidence="2 3">
    <name type="scientific">Paramarasmius palmivorus</name>
    <dbReference type="NCBI Taxonomy" id="297713"/>
    <lineage>
        <taxon>Eukaryota</taxon>
        <taxon>Fungi</taxon>
        <taxon>Dikarya</taxon>
        <taxon>Basidiomycota</taxon>
        <taxon>Agaricomycotina</taxon>
        <taxon>Agaricomycetes</taxon>
        <taxon>Agaricomycetidae</taxon>
        <taxon>Agaricales</taxon>
        <taxon>Marasmiineae</taxon>
        <taxon>Marasmiaceae</taxon>
        <taxon>Paramarasmius</taxon>
    </lineage>
</organism>
<dbReference type="AlphaFoldDB" id="A0AAW0CVH5"/>
<evidence type="ECO:0000256" key="1">
    <source>
        <dbReference type="SAM" id="SignalP"/>
    </source>
</evidence>
<feature type="chain" id="PRO_5043877904" evidence="1">
    <location>
        <begin position="17"/>
        <end position="323"/>
    </location>
</feature>
<proteinExistence type="predicted"/>
<dbReference type="Proteomes" id="UP001383192">
    <property type="component" value="Unassembled WGS sequence"/>
</dbReference>
<sequence length="323" mass="34022">MFSILAFLAFAGATVASGIVDRRNVDLTSTYTDWNAIRSALVAKGDQHATSSPLRPFAAAALPEPDVPAGYELAFGPLNASSSAPGYMGFVFIDSYDPEVCSDFCKVRDFDATGGLCQFFNLYQATVNKNSTTFTCALYFLSTDNSTATNTGDATVTITESRGYRRISAVENGTFETLACTPPAITCSATNSGGWVGTTDTAVIVHDATLAHFGSGAVSLGSLSGNTTNSGKISTPVLHTTAGLPYALGFFHTNTLRNAVNASSGVVNVTWNGIVIDTLQGASNWTFHGYTLDAKGNDTLAFVGGRFPAYDFIDDVFLFSLVN</sequence>
<accession>A0AAW0CVH5</accession>
<feature type="signal peptide" evidence="1">
    <location>
        <begin position="1"/>
        <end position="16"/>
    </location>
</feature>
<protein>
    <submittedName>
        <fullName evidence="2">Uncharacterized protein</fullName>
    </submittedName>
</protein>
<gene>
    <name evidence="2" type="ORF">VNI00_007939</name>
</gene>
<keyword evidence="1" id="KW-0732">Signal</keyword>
<evidence type="ECO:0000313" key="3">
    <source>
        <dbReference type="Proteomes" id="UP001383192"/>
    </source>
</evidence>
<comment type="caution">
    <text evidence="2">The sequence shown here is derived from an EMBL/GenBank/DDBJ whole genome shotgun (WGS) entry which is preliminary data.</text>
</comment>
<reference evidence="2 3" key="1">
    <citation type="submission" date="2024-01" db="EMBL/GenBank/DDBJ databases">
        <title>A draft genome for a cacao thread blight-causing isolate of Paramarasmius palmivorus.</title>
        <authorList>
            <person name="Baruah I.K."/>
            <person name="Bukari Y."/>
            <person name="Amoako-Attah I."/>
            <person name="Meinhardt L.W."/>
            <person name="Bailey B.A."/>
            <person name="Cohen S.P."/>
        </authorList>
    </citation>
    <scope>NUCLEOTIDE SEQUENCE [LARGE SCALE GENOMIC DNA]</scope>
    <source>
        <strain evidence="2 3">GH-12</strain>
    </source>
</reference>
<dbReference type="EMBL" id="JAYKXP010000026">
    <property type="protein sequence ID" value="KAK7044217.1"/>
    <property type="molecule type" value="Genomic_DNA"/>
</dbReference>
<keyword evidence="3" id="KW-1185">Reference proteome</keyword>